<keyword evidence="3" id="KW-1185">Reference proteome</keyword>
<sequence>MGTNTLEAQSPRDSSQALPFFPFASPSPDSFNLLVSIWRSLDRDLFGEGGEESGLKPSSRGSSSDISVPYRGHETLGKNLDHLTTGGL</sequence>
<evidence type="ECO:0000313" key="3">
    <source>
        <dbReference type="Proteomes" id="UP000792457"/>
    </source>
</evidence>
<dbReference type="AlphaFoldDB" id="A0A8K0P299"/>
<reference evidence="2" key="2">
    <citation type="submission" date="2017-10" db="EMBL/GenBank/DDBJ databases">
        <title>Ladona fulva Genome sequencing and assembly.</title>
        <authorList>
            <person name="Murali S."/>
            <person name="Richards S."/>
            <person name="Bandaranaike D."/>
            <person name="Bellair M."/>
            <person name="Blankenburg K."/>
            <person name="Chao H."/>
            <person name="Dinh H."/>
            <person name="Doddapaneni H."/>
            <person name="Dugan-Rocha S."/>
            <person name="Elkadiri S."/>
            <person name="Gnanaolivu R."/>
            <person name="Hernandez B."/>
            <person name="Skinner E."/>
            <person name="Javaid M."/>
            <person name="Lee S."/>
            <person name="Li M."/>
            <person name="Ming W."/>
            <person name="Munidasa M."/>
            <person name="Muniz J."/>
            <person name="Nguyen L."/>
            <person name="Hughes D."/>
            <person name="Osuji N."/>
            <person name="Pu L.-L."/>
            <person name="Puazo M."/>
            <person name="Qu C."/>
            <person name="Quiroz J."/>
            <person name="Raj R."/>
            <person name="Weissenberger G."/>
            <person name="Xin Y."/>
            <person name="Zou X."/>
            <person name="Han Y."/>
            <person name="Worley K."/>
            <person name="Muzny D."/>
            <person name="Gibbs R."/>
        </authorList>
    </citation>
    <scope>NUCLEOTIDE SEQUENCE</scope>
    <source>
        <strain evidence="2">Sampled in the wild</strain>
    </source>
</reference>
<protein>
    <submittedName>
        <fullName evidence="2">Uncharacterized protein</fullName>
    </submittedName>
</protein>
<evidence type="ECO:0000256" key="1">
    <source>
        <dbReference type="SAM" id="MobiDB-lite"/>
    </source>
</evidence>
<dbReference type="Proteomes" id="UP000792457">
    <property type="component" value="Unassembled WGS sequence"/>
</dbReference>
<comment type="caution">
    <text evidence="2">The sequence shown here is derived from an EMBL/GenBank/DDBJ whole genome shotgun (WGS) entry which is preliminary data.</text>
</comment>
<reference evidence="2" key="1">
    <citation type="submission" date="2013-04" db="EMBL/GenBank/DDBJ databases">
        <authorList>
            <person name="Qu J."/>
            <person name="Murali S.C."/>
            <person name="Bandaranaike D."/>
            <person name="Bellair M."/>
            <person name="Blankenburg K."/>
            <person name="Chao H."/>
            <person name="Dinh H."/>
            <person name="Doddapaneni H."/>
            <person name="Downs B."/>
            <person name="Dugan-Rocha S."/>
            <person name="Elkadiri S."/>
            <person name="Gnanaolivu R.D."/>
            <person name="Hernandez B."/>
            <person name="Javaid M."/>
            <person name="Jayaseelan J.C."/>
            <person name="Lee S."/>
            <person name="Li M."/>
            <person name="Ming W."/>
            <person name="Munidasa M."/>
            <person name="Muniz J."/>
            <person name="Nguyen L."/>
            <person name="Ongeri F."/>
            <person name="Osuji N."/>
            <person name="Pu L.-L."/>
            <person name="Puazo M."/>
            <person name="Qu C."/>
            <person name="Quiroz J."/>
            <person name="Raj R."/>
            <person name="Weissenberger G."/>
            <person name="Xin Y."/>
            <person name="Zou X."/>
            <person name="Han Y."/>
            <person name="Richards S."/>
            <person name="Worley K."/>
            <person name="Muzny D."/>
            <person name="Gibbs R."/>
        </authorList>
    </citation>
    <scope>NUCLEOTIDE SEQUENCE</scope>
    <source>
        <strain evidence="2">Sampled in the wild</strain>
    </source>
</reference>
<organism evidence="2 3">
    <name type="scientific">Ladona fulva</name>
    <name type="common">Scarce chaser dragonfly</name>
    <name type="synonym">Libellula fulva</name>
    <dbReference type="NCBI Taxonomy" id="123851"/>
    <lineage>
        <taxon>Eukaryota</taxon>
        <taxon>Metazoa</taxon>
        <taxon>Ecdysozoa</taxon>
        <taxon>Arthropoda</taxon>
        <taxon>Hexapoda</taxon>
        <taxon>Insecta</taxon>
        <taxon>Pterygota</taxon>
        <taxon>Palaeoptera</taxon>
        <taxon>Odonata</taxon>
        <taxon>Epiprocta</taxon>
        <taxon>Anisoptera</taxon>
        <taxon>Libelluloidea</taxon>
        <taxon>Libellulidae</taxon>
        <taxon>Ladona</taxon>
    </lineage>
</organism>
<accession>A0A8K0P299</accession>
<proteinExistence type="predicted"/>
<dbReference type="EMBL" id="KZ308518">
    <property type="protein sequence ID" value="KAG8230901.1"/>
    <property type="molecule type" value="Genomic_DNA"/>
</dbReference>
<gene>
    <name evidence="2" type="ORF">J437_LFUL002932</name>
</gene>
<feature type="compositionally biased region" description="Basic and acidic residues" evidence="1">
    <location>
        <begin position="71"/>
        <end position="81"/>
    </location>
</feature>
<evidence type="ECO:0000313" key="2">
    <source>
        <dbReference type="EMBL" id="KAG8230901.1"/>
    </source>
</evidence>
<feature type="compositionally biased region" description="Low complexity" evidence="1">
    <location>
        <begin position="55"/>
        <end position="64"/>
    </location>
</feature>
<name>A0A8K0P299_LADFU</name>
<feature type="region of interest" description="Disordered" evidence="1">
    <location>
        <begin position="48"/>
        <end position="88"/>
    </location>
</feature>